<feature type="region of interest" description="Disordered" evidence="1">
    <location>
        <begin position="102"/>
        <end position="160"/>
    </location>
</feature>
<reference evidence="2" key="1">
    <citation type="submission" date="2021-12" db="EMBL/GenBank/DDBJ databases">
        <authorList>
            <person name="Rodrigo-Torres L."/>
            <person name="Arahal R. D."/>
            <person name="Lucena T."/>
        </authorList>
    </citation>
    <scope>NUCLEOTIDE SEQUENCE</scope>
    <source>
        <strain evidence="2">CECT 8419</strain>
    </source>
</reference>
<proteinExistence type="predicted"/>
<keyword evidence="3" id="KW-1185">Reference proteome</keyword>
<feature type="compositionally biased region" description="Basic and acidic residues" evidence="1">
    <location>
        <begin position="135"/>
        <end position="144"/>
    </location>
</feature>
<accession>A0ABN8F305</accession>
<sequence length="288" mass="32065">MNAQDFLHYLEQPDLLASLPLSDLIDLSERYPYAPNVHLLTALRAKKEQHPELEHYLSRFAAATFDRPHLYNLLHRMDQRVSEADDTLELIALDELELAPLTHSPAPPQAAEALPSRLNRVPPKPTPPPPPPPIRGDEGEDVRPSRTPPSERSGPVSTPSEWVATAAAFHGLYSSSAGRSRATLPALESSAGAAPQDASVFTPIAAKYRAAMALRSRLEQLRMQRAQARSVTEGDPVPEGIVSETLAELLVRQEQYHHAIRMYQRLVLLYPQKKPIFAGRIQELREKI</sequence>
<evidence type="ECO:0000313" key="3">
    <source>
        <dbReference type="Proteomes" id="UP000837803"/>
    </source>
</evidence>
<organism evidence="2 3">
    <name type="scientific">Neolewinella maritima</name>
    <dbReference type="NCBI Taxonomy" id="1383882"/>
    <lineage>
        <taxon>Bacteria</taxon>
        <taxon>Pseudomonadati</taxon>
        <taxon>Bacteroidota</taxon>
        <taxon>Saprospiria</taxon>
        <taxon>Saprospirales</taxon>
        <taxon>Lewinellaceae</taxon>
        <taxon>Neolewinella</taxon>
    </lineage>
</organism>
<comment type="caution">
    <text evidence="2">The sequence shown here is derived from an EMBL/GenBank/DDBJ whole genome shotgun (WGS) entry which is preliminary data.</text>
</comment>
<name>A0ABN8F305_9BACT</name>
<dbReference type="EMBL" id="CAKLPZ010000002">
    <property type="protein sequence ID" value="CAH1001358.1"/>
    <property type="molecule type" value="Genomic_DNA"/>
</dbReference>
<protein>
    <recommendedName>
        <fullName evidence="4">Tetratricopeptide repeat protein</fullName>
    </recommendedName>
</protein>
<evidence type="ECO:0000256" key="1">
    <source>
        <dbReference type="SAM" id="MobiDB-lite"/>
    </source>
</evidence>
<feature type="compositionally biased region" description="Pro residues" evidence="1">
    <location>
        <begin position="122"/>
        <end position="134"/>
    </location>
</feature>
<dbReference type="Proteomes" id="UP000837803">
    <property type="component" value="Unassembled WGS sequence"/>
</dbReference>
<evidence type="ECO:0008006" key="4">
    <source>
        <dbReference type="Google" id="ProtNLM"/>
    </source>
</evidence>
<evidence type="ECO:0000313" key="2">
    <source>
        <dbReference type="EMBL" id="CAH1001358.1"/>
    </source>
</evidence>
<gene>
    <name evidence="2" type="ORF">LEM8419_02259</name>
</gene>
<dbReference type="RefSeq" id="WP_238751205.1">
    <property type="nucleotide sequence ID" value="NZ_CAKLPZ010000002.1"/>
</dbReference>